<accession>A0ABQ4WI97</accession>
<reference evidence="2" key="2">
    <citation type="submission" date="2022-01" db="EMBL/GenBank/DDBJ databases">
        <authorList>
            <person name="Yamashiro T."/>
            <person name="Shiraishi A."/>
            <person name="Satake H."/>
            <person name="Nakayama K."/>
        </authorList>
    </citation>
    <scope>NUCLEOTIDE SEQUENCE</scope>
</reference>
<keyword evidence="3" id="KW-1185">Reference proteome</keyword>
<reference evidence="2" key="1">
    <citation type="journal article" date="2022" name="Int. J. Mol. Sci.">
        <title>Draft Genome of Tanacetum Coccineum: Genomic Comparison of Closely Related Tanacetum-Family Plants.</title>
        <authorList>
            <person name="Yamashiro T."/>
            <person name="Shiraishi A."/>
            <person name="Nakayama K."/>
            <person name="Satake H."/>
        </authorList>
    </citation>
    <scope>NUCLEOTIDE SEQUENCE</scope>
</reference>
<name>A0ABQ4WI97_9ASTR</name>
<protein>
    <recommendedName>
        <fullName evidence="4">Synaptobrevin, longin-like domain protein</fullName>
    </recommendedName>
</protein>
<dbReference type="Proteomes" id="UP001151760">
    <property type="component" value="Unassembled WGS sequence"/>
</dbReference>
<dbReference type="EMBL" id="BQNB010008666">
    <property type="protein sequence ID" value="GJS52586.1"/>
    <property type="molecule type" value="Genomic_DNA"/>
</dbReference>
<evidence type="ECO:0000256" key="1">
    <source>
        <dbReference type="SAM" id="MobiDB-lite"/>
    </source>
</evidence>
<evidence type="ECO:0000313" key="2">
    <source>
        <dbReference type="EMBL" id="GJS52586.1"/>
    </source>
</evidence>
<feature type="compositionally biased region" description="Polar residues" evidence="1">
    <location>
        <begin position="223"/>
        <end position="253"/>
    </location>
</feature>
<organism evidence="2 3">
    <name type="scientific">Tanacetum coccineum</name>
    <dbReference type="NCBI Taxonomy" id="301880"/>
    <lineage>
        <taxon>Eukaryota</taxon>
        <taxon>Viridiplantae</taxon>
        <taxon>Streptophyta</taxon>
        <taxon>Embryophyta</taxon>
        <taxon>Tracheophyta</taxon>
        <taxon>Spermatophyta</taxon>
        <taxon>Magnoliopsida</taxon>
        <taxon>eudicotyledons</taxon>
        <taxon>Gunneridae</taxon>
        <taxon>Pentapetalae</taxon>
        <taxon>asterids</taxon>
        <taxon>campanulids</taxon>
        <taxon>Asterales</taxon>
        <taxon>Asteraceae</taxon>
        <taxon>Asteroideae</taxon>
        <taxon>Anthemideae</taxon>
        <taxon>Anthemidinae</taxon>
        <taxon>Tanacetum</taxon>
    </lineage>
</organism>
<sequence>MANLEFCDKHNMVAYLVKSEGSEGFHEIIDFLTSSHIYYALTECPTLYISLIEQFWQTAALSTTEDGVHAITATIDGRDKIITEASIRRHLKLQDSEGLSSLPNAEIFEQLARMGYATTSDSLTFLKGHFAPQWKFFIHTILHCMSSKKTAWDQFSSNIATAIICLATNRIFNFSRFIFDAMVKNLDSTHKFLMYPRDTLQENDSKGYSGVDIPLFPTMLTAPESSPSRITSLPSLSPQTHLSTSQPQTTSVTEEAIPMPHESPLQSVHSLGCDEGSVSLNELTDLCTSLSKKSKEDGSEQSRTTKSRKGLGLFLHHMIEEGEEDFFQTGEEDLCN</sequence>
<evidence type="ECO:0000313" key="3">
    <source>
        <dbReference type="Proteomes" id="UP001151760"/>
    </source>
</evidence>
<comment type="caution">
    <text evidence="2">The sequence shown here is derived from an EMBL/GenBank/DDBJ whole genome shotgun (WGS) entry which is preliminary data.</text>
</comment>
<gene>
    <name evidence="2" type="ORF">Tco_0625948</name>
</gene>
<proteinExistence type="predicted"/>
<evidence type="ECO:0008006" key="4">
    <source>
        <dbReference type="Google" id="ProtNLM"/>
    </source>
</evidence>
<feature type="region of interest" description="Disordered" evidence="1">
    <location>
        <begin position="223"/>
        <end position="254"/>
    </location>
</feature>